<keyword evidence="4" id="KW-1185">Reference proteome</keyword>
<evidence type="ECO:0000313" key="4">
    <source>
        <dbReference type="Proteomes" id="UP000799302"/>
    </source>
</evidence>
<feature type="transmembrane region" description="Helical" evidence="2">
    <location>
        <begin position="213"/>
        <end position="231"/>
    </location>
</feature>
<dbReference type="InterPro" id="IPR018830">
    <property type="entry name" value="DUF2434"/>
</dbReference>
<feature type="transmembrane region" description="Helical" evidence="2">
    <location>
        <begin position="299"/>
        <end position="330"/>
    </location>
</feature>
<evidence type="ECO:0000313" key="3">
    <source>
        <dbReference type="EMBL" id="KAF2667054.1"/>
    </source>
</evidence>
<protein>
    <recommendedName>
        <fullName evidence="5">DUF2434 domain-containing protein</fullName>
    </recommendedName>
</protein>
<organism evidence="3 4">
    <name type="scientific">Microthyrium microscopicum</name>
    <dbReference type="NCBI Taxonomy" id="703497"/>
    <lineage>
        <taxon>Eukaryota</taxon>
        <taxon>Fungi</taxon>
        <taxon>Dikarya</taxon>
        <taxon>Ascomycota</taxon>
        <taxon>Pezizomycotina</taxon>
        <taxon>Dothideomycetes</taxon>
        <taxon>Dothideomycetes incertae sedis</taxon>
        <taxon>Microthyriales</taxon>
        <taxon>Microthyriaceae</taxon>
        <taxon>Microthyrium</taxon>
    </lineage>
</organism>
<keyword evidence="2" id="KW-0472">Membrane</keyword>
<dbReference type="EMBL" id="MU004238">
    <property type="protein sequence ID" value="KAF2667054.1"/>
    <property type="molecule type" value="Genomic_DNA"/>
</dbReference>
<dbReference type="AlphaFoldDB" id="A0A6A6U805"/>
<feature type="transmembrane region" description="Helical" evidence="2">
    <location>
        <begin position="260"/>
        <end position="278"/>
    </location>
</feature>
<feature type="compositionally biased region" description="Polar residues" evidence="1">
    <location>
        <begin position="501"/>
        <end position="512"/>
    </location>
</feature>
<reference evidence="3" key="1">
    <citation type="journal article" date="2020" name="Stud. Mycol.">
        <title>101 Dothideomycetes genomes: a test case for predicting lifestyles and emergence of pathogens.</title>
        <authorList>
            <person name="Haridas S."/>
            <person name="Albert R."/>
            <person name="Binder M."/>
            <person name="Bloem J."/>
            <person name="Labutti K."/>
            <person name="Salamov A."/>
            <person name="Andreopoulos B."/>
            <person name="Baker S."/>
            <person name="Barry K."/>
            <person name="Bills G."/>
            <person name="Bluhm B."/>
            <person name="Cannon C."/>
            <person name="Castanera R."/>
            <person name="Culley D."/>
            <person name="Daum C."/>
            <person name="Ezra D."/>
            <person name="Gonzalez J."/>
            <person name="Henrissat B."/>
            <person name="Kuo A."/>
            <person name="Liang C."/>
            <person name="Lipzen A."/>
            <person name="Lutzoni F."/>
            <person name="Magnuson J."/>
            <person name="Mondo S."/>
            <person name="Nolan M."/>
            <person name="Ohm R."/>
            <person name="Pangilinan J."/>
            <person name="Park H.-J."/>
            <person name="Ramirez L."/>
            <person name="Alfaro M."/>
            <person name="Sun H."/>
            <person name="Tritt A."/>
            <person name="Yoshinaga Y."/>
            <person name="Zwiers L.-H."/>
            <person name="Turgeon B."/>
            <person name="Goodwin S."/>
            <person name="Spatafora J."/>
            <person name="Crous P."/>
            <person name="Grigoriev I."/>
        </authorList>
    </citation>
    <scope>NUCLEOTIDE SEQUENCE</scope>
    <source>
        <strain evidence="3">CBS 115976</strain>
    </source>
</reference>
<accession>A0A6A6U805</accession>
<dbReference type="Pfam" id="PF10361">
    <property type="entry name" value="DUF2434"/>
    <property type="match status" value="1"/>
</dbReference>
<name>A0A6A6U805_9PEZI</name>
<proteinExistence type="predicted"/>
<evidence type="ECO:0000256" key="2">
    <source>
        <dbReference type="SAM" id="Phobius"/>
    </source>
</evidence>
<dbReference type="OrthoDB" id="5308502at2759"/>
<feature type="transmembrane region" description="Helical" evidence="2">
    <location>
        <begin position="350"/>
        <end position="372"/>
    </location>
</feature>
<feature type="transmembrane region" description="Helical" evidence="2">
    <location>
        <begin position="129"/>
        <end position="149"/>
    </location>
</feature>
<feature type="compositionally biased region" description="Polar residues" evidence="1">
    <location>
        <begin position="478"/>
        <end position="490"/>
    </location>
</feature>
<keyword evidence="2" id="KW-0812">Transmembrane</keyword>
<feature type="region of interest" description="Disordered" evidence="1">
    <location>
        <begin position="425"/>
        <end position="515"/>
    </location>
</feature>
<gene>
    <name evidence="3" type="ORF">BT63DRAFT_327972</name>
</gene>
<keyword evidence="2" id="KW-1133">Transmembrane helix</keyword>
<feature type="transmembrane region" description="Helical" evidence="2">
    <location>
        <begin position="161"/>
        <end position="183"/>
    </location>
</feature>
<evidence type="ECO:0000256" key="1">
    <source>
        <dbReference type="SAM" id="MobiDB-lite"/>
    </source>
</evidence>
<feature type="transmembrane region" description="Helical" evidence="2">
    <location>
        <begin position="89"/>
        <end position="108"/>
    </location>
</feature>
<dbReference type="Proteomes" id="UP000799302">
    <property type="component" value="Unassembled WGS sequence"/>
</dbReference>
<evidence type="ECO:0008006" key="5">
    <source>
        <dbReference type="Google" id="ProtNLM"/>
    </source>
</evidence>
<sequence length="535" mass="60579">MGLINVRDLLAFPNGDNSTDTVIRGAHFNLTTLKFFNYTLYSNNTLSNNSNCWLILDNYTPTALYSNGSFVNGTSCYSPVLPLETRGRLGAIFGALFGISIMFTLINLKMHGQQFLREDKRFRLVGRRWQWYWMIFIGACGMISCITGIDVDRDYLQDLAIILQSFFYMCMGQSAVAAVWEGVRHWGSWQERQIVDRDPFSLPQDDKRGQIEFYMPLVFYLFDFMSFFLTAPRSWTKIPKQGGIQQQTTVAGVAATDGRFKAGAIFLGLAWLVILYCVKHNIAYYRLRAHPSHAMEKRMLNPFTVIGAIRYLPLRFILAIPIIAVLIGYNNAMAWNFNISVMKYNVAVEWPYALGYGPPLLVLFIFNIFGFLERNEDKQLMRQRVDRDRRADESLGYTKKPTWWSKARGDHHLDDMSRLQDMVADEGITSTGPKRGGGYQDVELKEMGGRPPNPHRSTSTARLTDDDGLRTRSPARGRNTSSVRTGSSMLSPEAGRPPWQTDRSNSPGGNSILTTATGTTLAGERQQTVKSMLDI</sequence>